<proteinExistence type="predicted"/>
<accession>A0A1D6NU28</accession>
<dbReference type="IntAct" id="A0A1D6NU28">
    <property type="interactions" value="17"/>
</dbReference>
<sequence>MSSKLLRLVAVEFSMMGCEAEMEELCHRSRQVEHRAMASLVPSLSYRLHHPFLHPRSHLEIACPRCNSFTLLTGHVQPYTVNLTPLHDIRHN</sequence>
<evidence type="ECO:0000313" key="1">
    <source>
        <dbReference type="EMBL" id="AQL01675.1"/>
    </source>
</evidence>
<protein>
    <submittedName>
        <fullName evidence="1">Uncharacterized protein</fullName>
    </submittedName>
</protein>
<dbReference type="AlphaFoldDB" id="A0A1D6NU28"/>
<organism evidence="1">
    <name type="scientific">Zea mays</name>
    <name type="common">Maize</name>
    <dbReference type="NCBI Taxonomy" id="4577"/>
    <lineage>
        <taxon>Eukaryota</taxon>
        <taxon>Viridiplantae</taxon>
        <taxon>Streptophyta</taxon>
        <taxon>Embryophyta</taxon>
        <taxon>Tracheophyta</taxon>
        <taxon>Spermatophyta</taxon>
        <taxon>Magnoliopsida</taxon>
        <taxon>Liliopsida</taxon>
        <taxon>Poales</taxon>
        <taxon>Poaceae</taxon>
        <taxon>PACMAD clade</taxon>
        <taxon>Panicoideae</taxon>
        <taxon>Andropogonodae</taxon>
        <taxon>Andropogoneae</taxon>
        <taxon>Tripsacinae</taxon>
        <taxon>Zea</taxon>
    </lineage>
</organism>
<name>A0A1D6NU28_MAIZE</name>
<reference evidence="1" key="1">
    <citation type="submission" date="2015-12" db="EMBL/GenBank/DDBJ databases">
        <title>Update maize B73 reference genome by single molecule sequencing technologies.</title>
        <authorList>
            <consortium name="Maize Genome Sequencing Project"/>
            <person name="Ware D."/>
        </authorList>
    </citation>
    <scope>NUCLEOTIDE SEQUENCE</scope>
    <source>
        <tissue evidence="1">Seedling</tissue>
    </source>
</reference>
<dbReference type="EMBL" id="CM000785">
    <property type="protein sequence ID" value="AQL01675.1"/>
    <property type="molecule type" value="Genomic_DNA"/>
</dbReference>
<gene>
    <name evidence="1" type="ORF">ZEAMMB73_Zm00001d045152</name>
</gene>
<dbReference type="InParanoid" id="A0A1D6NU28"/>